<keyword evidence="2" id="KW-1185">Reference proteome</keyword>
<dbReference type="Proteomes" id="UP001162992">
    <property type="component" value="Chromosome 4"/>
</dbReference>
<dbReference type="EMBL" id="CM055095">
    <property type="protein sequence ID" value="KAJ7557896.1"/>
    <property type="molecule type" value="Genomic_DNA"/>
</dbReference>
<evidence type="ECO:0000313" key="1">
    <source>
        <dbReference type="EMBL" id="KAJ7557896.1"/>
    </source>
</evidence>
<evidence type="ECO:0000313" key="2">
    <source>
        <dbReference type="Proteomes" id="UP001162992"/>
    </source>
</evidence>
<sequence length="561" mass="60636">MATRDDARQQLWPLSDGARESVVDRITQNLTSMSFFSEQQQQQPQARRIEWSEAAAHAKRIEHAAFLAAQRCVSAANTADDPRGSWRVRIYAQEGGKLLLGVLKAARYGHSDVALSFESEITIRNGDSVKEEVRVSVQKEIFDISGGKRDFLDKARADDLLKPLLAPGASYSSICLSNWSFGKDAAEVAAACIAPIKEKLVEVDLSDIVAGRPEVVALEVMRILSGALEGSDLRSLNLSDNALGEKGVRAFSSILRSQGSLEKLFFINNGISEEAAVAICQLLPSGKNLRTLHFHNNMSGDGGSLALSTLVSSTERLEDFRFSSSRVGKKGAIALAEALKGGKSLKRIDVRDNMFGPEGGIALGNALTQHRWLTDVYLSDLALEDKGAIPVLQALRTAAPSLRILDLGGNEITEKAASYIANCIEKKTFLEKLGLSENELKDGGVVIVSKSLIKGHDSLRELDFSSNDLGRLGALAAAQAVSNKPSFKLLLLDGNHISEQGVDALRVELLKGRNGVEVLGSLEDNEDEEDLEGEDEEAEEVSLSSLDEIEELEAELKGLSV</sequence>
<comment type="caution">
    <text evidence="1">The sequence shown here is derived from an EMBL/GenBank/DDBJ whole genome shotgun (WGS) entry which is preliminary data.</text>
</comment>
<protein>
    <submittedName>
        <fullName evidence="1">Uncharacterized protein</fullName>
    </submittedName>
</protein>
<accession>A0ACC2DUE4</accession>
<proteinExistence type="predicted"/>
<gene>
    <name evidence="1" type="ORF">O6H91_04G014300</name>
</gene>
<name>A0ACC2DUE4_DIPCM</name>
<reference evidence="2" key="1">
    <citation type="journal article" date="2024" name="Proc. Natl. Acad. Sci. U.S.A.">
        <title>Extraordinary preservation of gene collinearity over three hundred million years revealed in homosporous lycophytes.</title>
        <authorList>
            <person name="Li C."/>
            <person name="Wickell D."/>
            <person name="Kuo L.Y."/>
            <person name="Chen X."/>
            <person name="Nie B."/>
            <person name="Liao X."/>
            <person name="Peng D."/>
            <person name="Ji J."/>
            <person name="Jenkins J."/>
            <person name="Williams M."/>
            <person name="Shu S."/>
            <person name="Plott C."/>
            <person name="Barry K."/>
            <person name="Rajasekar S."/>
            <person name="Grimwood J."/>
            <person name="Han X."/>
            <person name="Sun S."/>
            <person name="Hou Z."/>
            <person name="He W."/>
            <person name="Dai G."/>
            <person name="Sun C."/>
            <person name="Schmutz J."/>
            <person name="Leebens-Mack J.H."/>
            <person name="Li F.W."/>
            <person name="Wang L."/>
        </authorList>
    </citation>
    <scope>NUCLEOTIDE SEQUENCE [LARGE SCALE GENOMIC DNA]</scope>
    <source>
        <strain evidence="2">cv. PW_Plant_1</strain>
    </source>
</reference>
<organism evidence="1 2">
    <name type="scientific">Diphasiastrum complanatum</name>
    <name type="common">Issler's clubmoss</name>
    <name type="synonym">Lycopodium complanatum</name>
    <dbReference type="NCBI Taxonomy" id="34168"/>
    <lineage>
        <taxon>Eukaryota</taxon>
        <taxon>Viridiplantae</taxon>
        <taxon>Streptophyta</taxon>
        <taxon>Embryophyta</taxon>
        <taxon>Tracheophyta</taxon>
        <taxon>Lycopodiopsida</taxon>
        <taxon>Lycopodiales</taxon>
        <taxon>Lycopodiaceae</taxon>
        <taxon>Lycopodioideae</taxon>
        <taxon>Diphasiastrum</taxon>
    </lineage>
</organism>